<evidence type="ECO:0000256" key="6">
    <source>
        <dbReference type="PIRSR" id="PIRSR000865-2"/>
    </source>
</evidence>
<feature type="domain" description="Lipase" evidence="8">
    <location>
        <begin position="46"/>
        <end position="390"/>
    </location>
</feature>
<comment type="similarity">
    <text evidence="2 7">Belongs to the AB hydrolase superfamily. Lipase family.</text>
</comment>
<name>A0A9N9MA24_9CUCU</name>
<dbReference type="GO" id="GO:0046872">
    <property type="term" value="F:metal ion binding"/>
    <property type="evidence" value="ECO:0007669"/>
    <property type="project" value="UniProtKB-KW"/>
</dbReference>
<evidence type="ECO:0000256" key="2">
    <source>
        <dbReference type="ARBA" id="ARBA00010701"/>
    </source>
</evidence>
<keyword evidence="10" id="KW-1185">Reference proteome</keyword>
<dbReference type="GO" id="GO:0016042">
    <property type="term" value="P:lipid catabolic process"/>
    <property type="evidence" value="ECO:0007669"/>
    <property type="project" value="TreeGrafter"/>
</dbReference>
<feature type="binding site" evidence="6">
    <location>
        <position position="239"/>
    </location>
    <ligand>
        <name>Ca(2+)</name>
        <dbReference type="ChEBI" id="CHEBI:29108"/>
    </ligand>
</feature>
<dbReference type="PANTHER" id="PTHR11610:SF185">
    <property type="entry name" value="LD47264P"/>
    <property type="match status" value="1"/>
</dbReference>
<accession>A0A9N9MA24</accession>
<evidence type="ECO:0000313" key="9">
    <source>
        <dbReference type="EMBL" id="CAG9760514.1"/>
    </source>
</evidence>
<keyword evidence="6" id="KW-0479">Metal-binding</keyword>
<dbReference type="InterPro" id="IPR033906">
    <property type="entry name" value="Lipase_N"/>
</dbReference>
<dbReference type="GO" id="GO:0004806">
    <property type="term" value="F:triacylglycerol lipase activity"/>
    <property type="evidence" value="ECO:0007669"/>
    <property type="project" value="InterPro"/>
</dbReference>
<evidence type="ECO:0000256" key="7">
    <source>
        <dbReference type="RuleBase" id="RU004262"/>
    </source>
</evidence>
<evidence type="ECO:0000256" key="3">
    <source>
        <dbReference type="ARBA" id="ARBA00022525"/>
    </source>
</evidence>
<keyword evidence="3" id="KW-0964">Secreted</keyword>
<keyword evidence="6" id="KW-0106">Calcium</keyword>
<reference evidence="9" key="1">
    <citation type="submission" date="2022-01" db="EMBL/GenBank/DDBJ databases">
        <authorList>
            <person name="King R."/>
        </authorList>
    </citation>
    <scope>NUCLEOTIDE SEQUENCE</scope>
</reference>
<feature type="active site" description="Charge relay system" evidence="5">
    <location>
        <position position="312"/>
    </location>
</feature>
<evidence type="ECO:0000256" key="5">
    <source>
        <dbReference type="PIRSR" id="PIRSR000865-1"/>
    </source>
</evidence>
<dbReference type="PRINTS" id="PR00823">
    <property type="entry name" value="PANCLIPASE"/>
</dbReference>
<dbReference type="InterPro" id="IPR013818">
    <property type="entry name" value="Lipase"/>
</dbReference>
<dbReference type="PIRSF" id="PIRSF000865">
    <property type="entry name" value="Lipoprotein_lipase_LIPH"/>
    <property type="match status" value="1"/>
</dbReference>
<organism evidence="9 10">
    <name type="scientific">Ceutorhynchus assimilis</name>
    <name type="common">cabbage seed weevil</name>
    <dbReference type="NCBI Taxonomy" id="467358"/>
    <lineage>
        <taxon>Eukaryota</taxon>
        <taxon>Metazoa</taxon>
        <taxon>Ecdysozoa</taxon>
        <taxon>Arthropoda</taxon>
        <taxon>Hexapoda</taxon>
        <taxon>Insecta</taxon>
        <taxon>Pterygota</taxon>
        <taxon>Neoptera</taxon>
        <taxon>Endopterygota</taxon>
        <taxon>Coleoptera</taxon>
        <taxon>Polyphaga</taxon>
        <taxon>Cucujiformia</taxon>
        <taxon>Curculionidae</taxon>
        <taxon>Ceutorhynchinae</taxon>
        <taxon>Ceutorhynchus</taxon>
    </lineage>
</organism>
<dbReference type="Pfam" id="PF00151">
    <property type="entry name" value="Lipase"/>
    <property type="match status" value="1"/>
</dbReference>
<sequence length="526" mass="58966">MVAVIPNNSSVIFQTLIYVLNQSIVQDESSYNYYYMKIGKETNAKKCYGIYGCFELSPPWTSEHRPVSLFPDDLDEIDPNYFLYTRKNRMKPSVIDVNEFEYVENSDIEPEKPIFVVTHGYMEGGSIDWIYNTAQALLDAEDSNVIVIDWHGGSSPPYTQAVANIRLIGSMTAHLLYDIAAYTGDIGLEHVHCIGHSLGAHLCGYVGYTLQDQFNLSLGRISGLDPAEPHFAKAARPVRLDRSAAKYVDIIHTDASQFIRGSLGMTESIGHVDYFPNGGTNQPGCGKSMVQFIKDEKGSFFNGMKKYLACNHVRAHQVFLDSINPKCSYLSVACTSIQDFIDGKCWDCGEYGERCIKFGFYGQKHYNKFYGNGMNFSLNQYLITGGEKPFCRGHYRIMVKVSGSLDSKTHAGEIGQLMFTMHSTTDGSGFKTAPAGFVSGYYEPGGIYMKVVATDEVMDLKAVEVEWRFNSSLFNPLTWRFLSKPKIFLTKIIVWGLENQQSLTVCPKNQQALINGQSQLMIPTYC</sequence>
<dbReference type="EMBL" id="OU892277">
    <property type="protein sequence ID" value="CAG9760514.1"/>
    <property type="molecule type" value="Genomic_DNA"/>
</dbReference>
<dbReference type="Proteomes" id="UP001152799">
    <property type="component" value="Chromosome 1"/>
</dbReference>
<gene>
    <name evidence="9" type="ORF">CEUTPL_LOCUS1242</name>
</gene>
<keyword evidence="4" id="KW-1015">Disulfide bond</keyword>
<dbReference type="SUPFAM" id="SSF53474">
    <property type="entry name" value="alpha/beta-Hydrolases"/>
    <property type="match status" value="1"/>
</dbReference>
<feature type="binding site" evidence="6">
    <location>
        <position position="241"/>
    </location>
    <ligand>
        <name>Ca(2+)</name>
        <dbReference type="ChEBI" id="CHEBI:29108"/>
    </ligand>
</feature>
<proteinExistence type="inferred from homology"/>
<protein>
    <recommendedName>
        <fullName evidence="8">Lipase domain-containing protein</fullName>
    </recommendedName>
</protein>
<dbReference type="PRINTS" id="PR00821">
    <property type="entry name" value="TAGLIPASE"/>
</dbReference>
<dbReference type="InterPro" id="IPR016272">
    <property type="entry name" value="Lipase_LIPH"/>
</dbReference>
<dbReference type="InterPro" id="IPR002331">
    <property type="entry name" value="Lipase_panc"/>
</dbReference>
<feature type="active site" description="Nucleophile" evidence="5">
    <location>
        <position position="197"/>
    </location>
</feature>
<dbReference type="CDD" id="cd00707">
    <property type="entry name" value="Pancreat_lipase_like"/>
    <property type="match status" value="1"/>
</dbReference>
<dbReference type="InterPro" id="IPR029058">
    <property type="entry name" value="AB_hydrolase_fold"/>
</dbReference>
<comment type="subcellular location">
    <subcellularLocation>
        <location evidence="1">Secreted</location>
    </subcellularLocation>
</comment>
<dbReference type="AlphaFoldDB" id="A0A9N9MA24"/>
<dbReference type="GO" id="GO:0005615">
    <property type="term" value="C:extracellular space"/>
    <property type="evidence" value="ECO:0007669"/>
    <property type="project" value="TreeGrafter"/>
</dbReference>
<feature type="active site" description="Charge relay system" evidence="5">
    <location>
        <position position="225"/>
    </location>
</feature>
<dbReference type="OrthoDB" id="199913at2759"/>
<evidence type="ECO:0000256" key="1">
    <source>
        <dbReference type="ARBA" id="ARBA00004613"/>
    </source>
</evidence>
<dbReference type="PANTHER" id="PTHR11610">
    <property type="entry name" value="LIPASE"/>
    <property type="match status" value="1"/>
</dbReference>
<dbReference type="Gene3D" id="3.40.50.1820">
    <property type="entry name" value="alpha/beta hydrolase"/>
    <property type="match status" value="1"/>
</dbReference>
<dbReference type="Gene3D" id="2.60.60.20">
    <property type="entry name" value="PLAT/LH2 domain"/>
    <property type="match status" value="1"/>
</dbReference>
<evidence type="ECO:0000256" key="4">
    <source>
        <dbReference type="ARBA" id="ARBA00023157"/>
    </source>
</evidence>
<evidence type="ECO:0000313" key="10">
    <source>
        <dbReference type="Proteomes" id="UP001152799"/>
    </source>
</evidence>
<dbReference type="InterPro" id="IPR000734">
    <property type="entry name" value="TAG_lipase"/>
</dbReference>
<evidence type="ECO:0000259" key="8">
    <source>
        <dbReference type="Pfam" id="PF00151"/>
    </source>
</evidence>